<evidence type="ECO:0000313" key="4">
    <source>
        <dbReference type="EMBL" id="MBO3796036.1"/>
    </source>
</evidence>
<dbReference type="AlphaFoldDB" id="A0A0C3LX26"/>
<reference evidence="3 8" key="2">
    <citation type="submission" date="2015-09" db="EMBL/GenBank/DDBJ databases">
        <title>Spore heat resistance.</title>
        <authorList>
            <person name="Boekhorst J."/>
            <person name="Berendsen E.M."/>
            <person name="Wells-Bennik M.H."/>
            <person name="Kuipers O.P."/>
        </authorList>
    </citation>
    <scope>NUCLEOTIDE SEQUENCE [LARGE SCALE GENOMIC DNA]</scope>
    <source>
        <strain evidence="3 8">B4122</strain>
    </source>
</reference>
<dbReference type="Pfam" id="PF02620">
    <property type="entry name" value="YceD"/>
    <property type="match status" value="1"/>
</dbReference>
<dbReference type="EMBL" id="JAGFPW010000019">
    <property type="protein sequence ID" value="MBO3796036.1"/>
    <property type="molecule type" value="Genomic_DNA"/>
</dbReference>
<dbReference type="EMBL" id="CP125292">
    <property type="protein sequence ID" value="WHM21170.1"/>
    <property type="molecule type" value="Genomic_DNA"/>
</dbReference>
<gene>
    <name evidence="5" type="primary">ylbN</name>
    <name evidence="3" type="ORF">B4122_3445</name>
    <name evidence="4" type="ORF">J5227_17400</name>
    <name evidence="5" type="ORF">P5633_16090</name>
    <name evidence="6" type="ORF">QL281_20725</name>
    <name evidence="2" type="ORF">SC09_Contig19orf01017</name>
</gene>
<reference evidence="6" key="5">
    <citation type="submission" date="2023-05" db="EMBL/GenBank/DDBJ databases">
        <title>Complete genome sequence of Bacillus subtilis SRCM117797 isolated from Soybean paste.</title>
        <authorList>
            <person name="Abraha H.B."/>
            <person name="Kim K.-P."/>
            <person name="Ryu M.-S."/>
            <person name="Jeong D.-Y."/>
        </authorList>
    </citation>
    <scope>NUCLEOTIDE SEQUENCE</scope>
    <source>
        <strain evidence="6">SRCM117797</strain>
    </source>
</reference>
<feature type="region of interest" description="Disordered" evidence="1">
    <location>
        <begin position="130"/>
        <end position="154"/>
    </location>
</feature>
<evidence type="ECO:0000313" key="5">
    <source>
        <dbReference type="EMBL" id="WEY83858.1"/>
    </source>
</evidence>
<keyword evidence="3" id="KW-0689">Ribosomal protein</keyword>
<sequence>MKWTIYQLHQMPKQSFEFDETVELNELTKLNSDIRRISPVRVKGRADIKSKQVSFDFTISGEMILPCSRTLVDVPYPFEISTKELFIFHHTDDIEDDDVHIVEDDTIDLTPIVKEEILLEIPMQIFCESEQEKGAAPQEGKDWQVISEEDKKNQVDPRLAALEKLLKQDDES</sequence>
<dbReference type="PATRIC" id="fig|1423.134.peg.3043"/>
<dbReference type="RefSeq" id="WP_014479718.1">
    <property type="nucleotide sequence ID" value="NZ_AP028964.1"/>
</dbReference>
<dbReference type="Proteomes" id="UP000076442">
    <property type="component" value="Unassembled WGS sequence"/>
</dbReference>
<dbReference type="InterPro" id="IPR003772">
    <property type="entry name" value="YceD"/>
</dbReference>
<evidence type="ECO:0000313" key="7">
    <source>
        <dbReference type="Proteomes" id="UP000032247"/>
    </source>
</evidence>
<evidence type="ECO:0000313" key="2">
    <source>
        <dbReference type="EMBL" id="KIU12515.1"/>
    </source>
</evidence>
<proteinExistence type="predicted"/>
<dbReference type="Proteomes" id="UP000032247">
    <property type="component" value="Unassembled WGS sequence"/>
</dbReference>
<evidence type="ECO:0000313" key="3">
    <source>
        <dbReference type="EMBL" id="KZD90077.1"/>
    </source>
</evidence>
<reference evidence="4" key="3">
    <citation type="submission" date="2021-03" db="EMBL/GenBank/DDBJ databases">
        <title>Isolation of Bacillus subtilis from fermented food sample.</title>
        <authorList>
            <person name="Lakshmanan V."/>
            <person name="Athira K."/>
            <person name="Rajagopal K."/>
        </authorList>
    </citation>
    <scope>NUCLEOTIDE SEQUENCE</scope>
    <source>
        <strain evidence="4">S1</strain>
    </source>
</reference>
<name>A0A0C3LX26_BACIU</name>
<dbReference type="Proteomes" id="UP001214898">
    <property type="component" value="Chromosome"/>
</dbReference>
<keyword evidence="3" id="KW-0687">Ribonucleoprotein</keyword>
<dbReference type="Proteomes" id="UP000665181">
    <property type="component" value="Unassembled WGS sequence"/>
</dbReference>
<accession>A0A0C3LX26</accession>
<reference evidence="5" key="4">
    <citation type="submission" date="2023-03" db="EMBL/GenBank/DDBJ databases">
        <title>Complete genome sequences of 52 Bacillus and Priestia strains isolated from West-African fermentations and 26 reference strains from the DSMZ collection.</title>
        <authorList>
            <person name="Wiedenbein E.S."/>
            <person name="Canoy T.S."/>
            <person name="Hui Y."/>
            <person name="Parkouda C."/>
            <person name="Dawende C."/>
            <person name="Ametefe E."/>
            <person name="Jespersen L."/>
            <person name="Nielsen D.S."/>
        </authorList>
    </citation>
    <scope>NUCLEOTIDE SEQUENCE</scope>
    <source>
        <strain evidence="5">PRO56</strain>
    </source>
</reference>
<evidence type="ECO:0000313" key="8">
    <source>
        <dbReference type="Proteomes" id="UP000076442"/>
    </source>
</evidence>
<protein>
    <submittedName>
        <fullName evidence="4">DUF177 domain-containing protein</fullName>
    </submittedName>
    <submittedName>
        <fullName evidence="3">Protein in cluster with ribosomal protein L32p Firmicutes subfamily</fullName>
    </submittedName>
</protein>
<dbReference type="GO" id="GO:0005840">
    <property type="term" value="C:ribosome"/>
    <property type="evidence" value="ECO:0007669"/>
    <property type="project" value="UniProtKB-KW"/>
</dbReference>
<evidence type="ECO:0000256" key="1">
    <source>
        <dbReference type="SAM" id="MobiDB-lite"/>
    </source>
</evidence>
<evidence type="ECO:0000313" key="6">
    <source>
        <dbReference type="EMBL" id="WHM21170.1"/>
    </source>
</evidence>
<organism evidence="2 7">
    <name type="scientific">Bacillus subtilis</name>
    <dbReference type="NCBI Taxonomy" id="1423"/>
    <lineage>
        <taxon>Bacteria</taxon>
        <taxon>Bacillati</taxon>
        <taxon>Bacillota</taxon>
        <taxon>Bacilli</taxon>
        <taxon>Bacillales</taxon>
        <taxon>Bacillaceae</taxon>
        <taxon>Bacillus</taxon>
    </lineage>
</organism>
<dbReference type="EMBL" id="CP120576">
    <property type="protein sequence ID" value="WEY83858.1"/>
    <property type="molecule type" value="Genomic_DNA"/>
</dbReference>
<dbReference type="Proteomes" id="UP001229422">
    <property type="component" value="Chromosome"/>
</dbReference>
<reference evidence="2 7" key="1">
    <citation type="submission" date="2014-12" db="EMBL/GenBank/DDBJ databases">
        <title>Comparative genome analysis of Bacillus coagulans HM-08, Clostridium butyricum HM-68, Bacillus subtilis HM-66 and Bacillus licheniformis BL-09.</title>
        <authorList>
            <person name="Zhang H."/>
        </authorList>
    </citation>
    <scope>NUCLEOTIDE SEQUENCE [LARGE SCALE GENOMIC DNA]</scope>
    <source>
        <strain evidence="2 7">HM-66</strain>
    </source>
</reference>
<dbReference type="STRING" id="483913.AN935_07875"/>
<dbReference type="EMBL" id="LJZV01000018">
    <property type="protein sequence ID" value="KZD90077.1"/>
    <property type="molecule type" value="Genomic_DNA"/>
</dbReference>
<dbReference type="EMBL" id="JXBC01000002">
    <property type="protein sequence ID" value="KIU12515.1"/>
    <property type="molecule type" value="Genomic_DNA"/>
</dbReference>